<dbReference type="Pfam" id="PF01609">
    <property type="entry name" value="DDE_Tnp_1"/>
    <property type="match status" value="1"/>
</dbReference>
<dbReference type="NCBIfam" id="NF033580">
    <property type="entry name" value="transpos_IS5_3"/>
    <property type="match status" value="1"/>
</dbReference>
<feature type="domain" description="Transposase IS4-like" evidence="2">
    <location>
        <begin position="56"/>
        <end position="200"/>
    </location>
</feature>
<comment type="caution">
    <text evidence="3">The sequence shown here is derived from an EMBL/GenBank/DDBJ whole genome shotgun (WGS) entry which is preliminary data.</text>
</comment>
<dbReference type="EMBL" id="JACHDY010000008">
    <property type="protein sequence ID" value="MBB5319356.1"/>
    <property type="molecule type" value="Genomic_DNA"/>
</dbReference>
<feature type="compositionally biased region" description="Basic and acidic residues" evidence="1">
    <location>
        <begin position="40"/>
        <end position="50"/>
    </location>
</feature>
<dbReference type="PANTHER" id="PTHR30007:SF1">
    <property type="entry name" value="BLR1914 PROTEIN"/>
    <property type="match status" value="1"/>
</dbReference>
<keyword evidence="4" id="KW-1185">Reference proteome</keyword>
<name>A0A7W8IN33_9BACT</name>
<evidence type="ECO:0000313" key="3">
    <source>
        <dbReference type="EMBL" id="MBB5319356.1"/>
    </source>
</evidence>
<organism evidence="3 4">
    <name type="scientific">Tunturiibacter empetritectus</name>
    <dbReference type="NCBI Taxonomy" id="3069691"/>
    <lineage>
        <taxon>Bacteria</taxon>
        <taxon>Pseudomonadati</taxon>
        <taxon>Acidobacteriota</taxon>
        <taxon>Terriglobia</taxon>
        <taxon>Terriglobales</taxon>
        <taxon>Acidobacteriaceae</taxon>
        <taxon>Tunturiibacter</taxon>
    </lineage>
</organism>
<dbReference type="GO" id="GO:0004803">
    <property type="term" value="F:transposase activity"/>
    <property type="evidence" value="ECO:0007669"/>
    <property type="project" value="InterPro"/>
</dbReference>
<feature type="region of interest" description="Disordered" evidence="1">
    <location>
        <begin position="29"/>
        <end position="71"/>
    </location>
</feature>
<evidence type="ECO:0000313" key="4">
    <source>
        <dbReference type="Proteomes" id="UP000568106"/>
    </source>
</evidence>
<proteinExistence type="predicted"/>
<dbReference type="Proteomes" id="UP000568106">
    <property type="component" value="Unassembled WGS sequence"/>
</dbReference>
<protein>
    <submittedName>
        <fullName evidence="3">Transposase</fullName>
    </submittedName>
</protein>
<dbReference type="GO" id="GO:0003677">
    <property type="term" value="F:DNA binding"/>
    <property type="evidence" value="ECO:0007669"/>
    <property type="project" value="InterPro"/>
</dbReference>
<dbReference type="AlphaFoldDB" id="A0A7W8IN33"/>
<accession>A0A7W8IN33</accession>
<gene>
    <name evidence="3" type="ORF">HDF09_004064</name>
</gene>
<dbReference type="PANTHER" id="PTHR30007">
    <property type="entry name" value="PHP DOMAIN PROTEIN"/>
    <property type="match status" value="1"/>
</dbReference>
<dbReference type="InterPro" id="IPR002559">
    <property type="entry name" value="Transposase_11"/>
</dbReference>
<dbReference type="GO" id="GO:0006313">
    <property type="term" value="P:DNA transposition"/>
    <property type="evidence" value="ECO:0007669"/>
    <property type="project" value="InterPro"/>
</dbReference>
<evidence type="ECO:0000259" key="2">
    <source>
        <dbReference type="Pfam" id="PF01609"/>
    </source>
</evidence>
<evidence type="ECO:0000256" key="1">
    <source>
        <dbReference type="SAM" id="MobiDB-lite"/>
    </source>
</evidence>
<sequence>MIFQRALWQVQECPHSFYALGAKQGMGTHFRRSGAGQEKPVPDDRLDDRASAPASGHGPQKGGEEDKALGRSRGGLSTKIHLLADEDGLPLRFRITAGQAGEYAPAAELLEGQTAEAVIADHGYDADVLVAQSESFGAKAVIPPKCNRKLQRAYDRQLYKHRNRIERCFNKLKHFRRFATRYCKTIQAFRSFTALACAWLRLKLYVDTP</sequence>
<reference evidence="3" key="1">
    <citation type="submission" date="2020-08" db="EMBL/GenBank/DDBJ databases">
        <title>Genomic Encyclopedia of Type Strains, Phase IV (KMG-V): Genome sequencing to study the core and pangenomes of soil and plant-associated prokaryotes.</title>
        <authorList>
            <person name="Whitman W."/>
        </authorList>
    </citation>
    <scope>NUCLEOTIDE SEQUENCE [LARGE SCALE GENOMIC DNA]</scope>
    <source>
        <strain evidence="3">M8UP27</strain>
    </source>
</reference>